<dbReference type="SUPFAM" id="SSF51604">
    <property type="entry name" value="Enolase C-terminal domain-like"/>
    <property type="match status" value="1"/>
</dbReference>
<dbReference type="Pfam" id="PF13378">
    <property type="entry name" value="MR_MLE_C"/>
    <property type="match status" value="1"/>
</dbReference>
<keyword evidence="2 7" id="KW-0474">Menaquinone biosynthesis</keyword>
<sequence>MKVTEVVLRHIKMRMKAPFTTSFGTFQDKEFLLLEAKDENGVSGWGESVAFHSPWYNEETLKTNWHMLEDFIIPNLLNKEMEHPDEASETLSYIRKNNMAKSAFEGAVWDLYAKQKGILLATALGGTANEIEVGISIGIQDRVEDLLNLIGEYVEDGYKRIKVKIKPGWDVEVMREVRKHFPDIALMADANSAYTLDDIELLKQLDEFDLMMIEQPLASDDIIDHAVLQRELKTPVCLDESIHSYEDARKAIELGSCKIINIKIGRVGGLTESKKIHDLCQERGIPVWCGGMLESGIGRAHNIALTTLSNFIMPGDTAASSRYWEKDLIEPEVIVENGMIKVPEKSGIGYEPNYETIREFTVFEKKFALGEQNEHAALIGGNSATQVK</sequence>
<evidence type="ECO:0000256" key="5">
    <source>
        <dbReference type="ARBA" id="ARBA00023239"/>
    </source>
</evidence>
<evidence type="ECO:0000256" key="6">
    <source>
        <dbReference type="ARBA" id="ARBA00029491"/>
    </source>
</evidence>
<dbReference type="InterPro" id="IPR013342">
    <property type="entry name" value="Mandelate_racemase_C"/>
</dbReference>
<organism evidence="9 10">
    <name type="scientific">Cytobacillus firmus</name>
    <name type="common">Bacillus firmus</name>
    <dbReference type="NCBI Taxonomy" id="1399"/>
    <lineage>
        <taxon>Bacteria</taxon>
        <taxon>Bacillati</taxon>
        <taxon>Bacillota</taxon>
        <taxon>Bacilli</taxon>
        <taxon>Bacillales</taxon>
        <taxon>Bacillaceae</taxon>
        <taxon>Cytobacillus</taxon>
    </lineage>
</organism>
<dbReference type="InterPro" id="IPR010197">
    <property type="entry name" value="OSBS/NAAAR"/>
</dbReference>
<dbReference type="GO" id="GO:0009234">
    <property type="term" value="P:menaquinone biosynthetic process"/>
    <property type="evidence" value="ECO:0007669"/>
    <property type="project" value="UniProtKB-UniRule"/>
</dbReference>
<comment type="pathway">
    <text evidence="7">Quinol/quinone metabolism; menaquinone biosynthesis.</text>
</comment>
<dbReference type="Proteomes" id="UP000465778">
    <property type="component" value="Unassembled WGS sequence"/>
</dbReference>
<comment type="similarity">
    <text evidence="7">Belongs to the mandelate racemase/muconate lactonizing enzyme family. MenC type 2 subfamily.</text>
</comment>
<keyword evidence="3 7" id="KW-0479">Metal-binding</keyword>
<keyword evidence="4 7" id="KW-0460">Magnesium</keyword>
<comment type="cofactor">
    <cofactor evidence="1 7">
        <name>a divalent metal cation</name>
        <dbReference type="ChEBI" id="CHEBI:60240"/>
    </cofactor>
</comment>
<dbReference type="EMBL" id="VDEM01000023">
    <property type="protein sequence ID" value="KAF0823878.1"/>
    <property type="molecule type" value="Genomic_DNA"/>
</dbReference>
<dbReference type="InterPro" id="IPR013341">
    <property type="entry name" value="Mandelate_racemase_N_dom"/>
</dbReference>
<feature type="domain" description="Mandelate racemase/muconate lactonizing enzyme C-terminal" evidence="8">
    <location>
        <begin position="143"/>
        <end position="235"/>
    </location>
</feature>
<feature type="binding site" evidence="7">
    <location>
        <position position="239"/>
    </location>
    <ligand>
        <name>Mg(2+)</name>
        <dbReference type="ChEBI" id="CHEBI:18420"/>
    </ligand>
</feature>
<feature type="binding site" evidence="7">
    <location>
        <position position="189"/>
    </location>
    <ligand>
        <name>Mg(2+)</name>
        <dbReference type="ChEBI" id="CHEBI:18420"/>
    </ligand>
</feature>
<dbReference type="SFLD" id="SFLDF00009">
    <property type="entry name" value="o-succinylbenzoate_synthase"/>
    <property type="match status" value="1"/>
</dbReference>
<evidence type="ECO:0000256" key="7">
    <source>
        <dbReference type="HAMAP-Rule" id="MF_01933"/>
    </source>
</evidence>
<evidence type="ECO:0000259" key="8">
    <source>
        <dbReference type="SMART" id="SM00922"/>
    </source>
</evidence>
<dbReference type="InterPro" id="IPR029065">
    <property type="entry name" value="Enolase_C-like"/>
</dbReference>
<comment type="catalytic activity">
    <reaction evidence="7">
        <text>(1R,6R)-6-hydroxy-2-succinyl-cyclohexa-2,4-diene-1-carboxylate = 2-succinylbenzoate + H2O</text>
        <dbReference type="Rhea" id="RHEA:10196"/>
        <dbReference type="ChEBI" id="CHEBI:15377"/>
        <dbReference type="ChEBI" id="CHEBI:18325"/>
        <dbReference type="ChEBI" id="CHEBI:58689"/>
        <dbReference type="EC" id="4.2.1.113"/>
    </reaction>
</comment>
<dbReference type="SFLD" id="SFLDS00001">
    <property type="entry name" value="Enolase"/>
    <property type="match status" value="1"/>
</dbReference>
<dbReference type="NCBIfam" id="TIGR01928">
    <property type="entry name" value="menC_lowGC_arch"/>
    <property type="match status" value="1"/>
</dbReference>
<evidence type="ECO:0000256" key="4">
    <source>
        <dbReference type="ARBA" id="ARBA00022842"/>
    </source>
</evidence>
<comment type="function">
    <text evidence="7">Converts 2-succinyl-6-hydroxy-2,4-cyclohexadiene-1-carboxylate (SHCHC) to 2-succinylbenzoate (OSB).</text>
</comment>
<name>A0A800MWQ1_CYTFI</name>
<dbReference type="InterPro" id="IPR047585">
    <property type="entry name" value="MenC"/>
</dbReference>
<comment type="caution">
    <text evidence="9">The sequence shown here is derived from an EMBL/GenBank/DDBJ whole genome shotgun (WGS) entry which is preliminary data.</text>
</comment>
<evidence type="ECO:0000256" key="1">
    <source>
        <dbReference type="ARBA" id="ARBA00001968"/>
    </source>
</evidence>
<dbReference type="CDD" id="cd03317">
    <property type="entry name" value="NAAAR"/>
    <property type="match status" value="1"/>
</dbReference>
<evidence type="ECO:0000256" key="2">
    <source>
        <dbReference type="ARBA" id="ARBA00022428"/>
    </source>
</evidence>
<accession>A0A800MWQ1</accession>
<dbReference type="InterPro" id="IPR036849">
    <property type="entry name" value="Enolase-like_C_sf"/>
</dbReference>
<proteinExistence type="inferred from homology"/>
<dbReference type="GO" id="GO:0000287">
    <property type="term" value="F:magnesium ion binding"/>
    <property type="evidence" value="ECO:0007669"/>
    <property type="project" value="UniProtKB-UniRule"/>
</dbReference>
<feature type="active site" description="Proton donor" evidence="7">
    <location>
        <position position="164"/>
    </location>
</feature>
<dbReference type="PANTHER" id="PTHR48073:SF5">
    <property type="entry name" value="O-SUCCINYLBENZOATE SYNTHASE"/>
    <property type="match status" value="1"/>
</dbReference>
<feature type="active site" description="Proton acceptor" evidence="7">
    <location>
        <position position="263"/>
    </location>
</feature>
<dbReference type="RefSeq" id="WP_236564647.1">
    <property type="nucleotide sequence ID" value="NZ_JBALOT010000023.1"/>
</dbReference>
<protein>
    <recommendedName>
        <fullName evidence="6 7">o-succinylbenzoate synthase</fullName>
        <shortName evidence="7">OSB synthase</shortName>
        <shortName evidence="7">OSBS</shortName>
        <ecNumber evidence="6 7">4.2.1.113</ecNumber>
    </recommendedName>
    <alternativeName>
        <fullName evidence="7">4-(2'-carboxyphenyl)-4-oxybutyric acid synthase</fullName>
    </alternativeName>
    <alternativeName>
        <fullName evidence="7">o-succinylbenzoic acid synthase</fullName>
    </alternativeName>
</protein>
<dbReference type="PANTHER" id="PTHR48073">
    <property type="entry name" value="O-SUCCINYLBENZOATE SYNTHASE-RELATED"/>
    <property type="match status" value="1"/>
</dbReference>
<evidence type="ECO:0000256" key="3">
    <source>
        <dbReference type="ARBA" id="ARBA00022723"/>
    </source>
</evidence>
<dbReference type="UniPathway" id="UPA00079"/>
<dbReference type="GO" id="GO:0043748">
    <property type="term" value="F:O-succinylbenzoate synthase activity"/>
    <property type="evidence" value="ECO:0007669"/>
    <property type="project" value="UniProtKB-EC"/>
</dbReference>
<feature type="binding site" evidence="7">
    <location>
        <position position="214"/>
    </location>
    <ligand>
        <name>Mg(2+)</name>
        <dbReference type="ChEBI" id="CHEBI:18420"/>
    </ligand>
</feature>
<dbReference type="EC" id="4.2.1.113" evidence="6 7"/>
<dbReference type="Pfam" id="PF02746">
    <property type="entry name" value="MR_MLE_N"/>
    <property type="match status" value="1"/>
</dbReference>
<dbReference type="AlphaFoldDB" id="A0A800MWQ1"/>
<evidence type="ECO:0000313" key="9">
    <source>
        <dbReference type="EMBL" id="KAF0823878.1"/>
    </source>
</evidence>
<dbReference type="Gene3D" id="3.30.390.10">
    <property type="entry name" value="Enolase-like, N-terminal domain"/>
    <property type="match status" value="1"/>
</dbReference>
<gene>
    <name evidence="7" type="primary">menC</name>
    <name evidence="9" type="ORF">KIS1582_2381</name>
</gene>
<dbReference type="SFLD" id="SFLDG00180">
    <property type="entry name" value="muconate_cycloisomerase"/>
    <property type="match status" value="1"/>
</dbReference>
<comment type="pathway">
    <text evidence="7">Quinol/quinone metabolism; 1,4-dihydroxy-2-naphthoate biosynthesis; 1,4-dihydroxy-2-naphthoate from chorismate: step 4/7.</text>
</comment>
<dbReference type="UniPathway" id="UPA01057">
    <property type="reaction ID" value="UER00165"/>
</dbReference>
<dbReference type="HAMAP" id="MF_01933">
    <property type="entry name" value="MenC_2"/>
    <property type="match status" value="1"/>
</dbReference>
<keyword evidence="5 7" id="KW-0456">Lyase</keyword>
<dbReference type="Gene3D" id="3.20.20.120">
    <property type="entry name" value="Enolase-like C-terminal domain"/>
    <property type="match status" value="1"/>
</dbReference>
<evidence type="ECO:0000313" key="10">
    <source>
        <dbReference type="Proteomes" id="UP000465778"/>
    </source>
</evidence>
<reference evidence="9 10" key="1">
    <citation type="journal article" date="2020" name="G3 (Bethesda)">
        <title>Whole Genome Sequencing and Comparative Genomics of Two Nematicidal Bacillus Strains Reveals a Wide Range of Possible Virulence Factors.</title>
        <authorList>
            <person name="Susic N."/>
            <person name="Janezic S."/>
            <person name="Rupnik M."/>
            <person name="Geric Stare B."/>
        </authorList>
    </citation>
    <scope>NUCLEOTIDE SEQUENCE [LARGE SCALE GENOMIC DNA]</scope>
    <source>
        <strain evidence="9 10">I-1582</strain>
    </source>
</reference>
<dbReference type="GO" id="GO:0016854">
    <property type="term" value="F:racemase and epimerase activity"/>
    <property type="evidence" value="ECO:0007669"/>
    <property type="project" value="UniProtKB-ARBA"/>
</dbReference>
<dbReference type="SMART" id="SM00922">
    <property type="entry name" value="MR_MLE"/>
    <property type="match status" value="1"/>
</dbReference>
<dbReference type="SUPFAM" id="SSF54826">
    <property type="entry name" value="Enolase N-terminal domain-like"/>
    <property type="match status" value="1"/>
</dbReference>
<dbReference type="InterPro" id="IPR029017">
    <property type="entry name" value="Enolase-like_N"/>
</dbReference>